<dbReference type="InterPro" id="IPR001753">
    <property type="entry name" value="Enoyl-CoA_hydra/iso"/>
</dbReference>
<dbReference type="SUPFAM" id="SSF52096">
    <property type="entry name" value="ClpP/crotonase"/>
    <property type="match status" value="1"/>
</dbReference>
<dbReference type="InterPro" id="IPR018376">
    <property type="entry name" value="Enoyl-CoA_hyd/isom_CS"/>
</dbReference>
<dbReference type="GO" id="GO:0003824">
    <property type="term" value="F:catalytic activity"/>
    <property type="evidence" value="ECO:0007669"/>
    <property type="project" value="InterPro"/>
</dbReference>
<proteinExistence type="inferred from homology"/>
<organism evidence="3 4">
    <name type="scientific">Caenorhabditis remanei</name>
    <name type="common">Caenorhabditis vulgaris</name>
    <dbReference type="NCBI Taxonomy" id="31234"/>
    <lineage>
        <taxon>Eukaryota</taxon>
        <taxon>Metazoa</taxon>
        <taxon>Ecdysozoa</taxon>
        <taxon>Nematoda</taxon>
        <taxon>Chromadorea</taxon>
        <taxon>Rhabditida</taxon>
        <taxon>Rhabditina</taxon>
        <taxon>Rhabditomorpha</taxon>
        <taxon>Rhabditoidea</taxon>
        <taxon>Rhabditidae</taxon>
        <taxon>Peloderinae</taxon>
        <taxon>Caenorhabditis</taxon>
    </lineage>
</organism>
<dbReference type="PROSITE" id="PS00166">
    <property type="entry name" value="ENOYL_COA_HYDRATASE"/>
    <property type="match status" value="1"/>
</dbReference>
<reference evidence="3 4" key="1">
    <citation type="submission" date="2019-12" db="EMBL/GenBank/DDBJ databases">
        <title>Chromosome-level assembly of the Caenorhabditis remanei genome.</title>
        <authorList>
            <person name="Teterina A.A."/>
            <person name="Willis J.H."/>
            <person name="Phillips P.C."/>
        </authorList>
    </citation>
    <scope>NUCLEOTIDE SEQUENCE [LARGE SCALE GENOMIC DNA]</scope>
    <source>
        <strain evidence="3 4">PX506</strain>
        <tissue evidence="3">Whole organism</tissue>
    </source>
</reference>
<dbReference type="KEGG" id="crq:GCK72_018734"/>
<evidence type="ECO:0000256" key="1">
    <source>
        <dbReference type="ARBA" id="ARBA00005254"/>
    </source>
</evidence>
<comment type="caution">
    <text evidence="3">The sequence shown here is derived from an EMBL/GenBank/DDBJ whole genome shotgun (WGS) entry which is preliminary data.</text>
</comment>
<comment type="similarity">
    <text evidence="1 2">Belongs to the enoyl-CoA hydratase/isomerase family.</text>
</comment>
<dbReference type="PANTHER" id="PTHR43802">
    <property type="entry name" value="ENOYL-COA HYDRATASE"/>
    <property type="match status" value="1"/>
</dbReference>
<evidence type="ECO:0000313" key="3">
    <source>
        <dbReference type="EMBL" id="KAF1752180.1"/>
    </source>
</evidence>
<evidence type="ECO:0000256" key="2">
    <source>
        <dbReference type="RuleBase" id="RU003707"/>
    </source>
</evidence>
<dbReference type="CTD" id="9824501"/>
<dbReference type="AlphaFoldDB" id="A0A6A5GAZ8"/>
<sequence>MSMKLFNRLYSTATKMNPSQLVITRQDGPVFLIGINRANKKNCVNHATALQLIDVFEKFNEDPTLKTAVLYGEGGTFCAGYDLESVSKAEHQNVADDFFDKNRYMGPTIMKIKKPLIAAIEGYAVAGGLELSLMADLRVASTSAKFGVFCRRVGVPLIDGGTVRLPRVVGLGRALDMILTGREVGTQEAFQWGLVNRIADEGKTVEEAIKLGKLIASHPEMCMLTDRESTYYSLDHTEEESFANEFESTKVLAESIKGAQKFMKEQKTKKSKL</sequence>
<dbReference type="PANTHER" id="PTHR43802:SF1">
    <property type="entry name" value="IP11341P-RELATED"/>
    <property type="match status" value="1"/>
</dbReference>
<name>A0A6A5GAZ8_CAERE</name>
<dbReference type="GeneID" id="9824501"/>
<protein>
    <submittedName>
        <fullName evidence="3">Uncharacterized protein</fullName>
    </submittedName>
</protein>
<dbReference type="Proteomes" id="UP000483820">
    <property type="component" value="Chromosome V"/>
</dbReference>
<dbReference type="Gene3D" id="3.90.226.10">
    <property type="entry name" value="2-enoyl-CoA Hydratase, Chain A, domain 1"/>
    <property type="match status" value="1"/>
</dbReference>
<accession>A0A6A5GAZ8</accession>
<dbReference type="EMBL" id="WUAV01000005">
    <property type="protein sequence ID" value="KAF1752180.1"/>
    <property type="molecule type" value="Genomic_DNA"/>
</dbReference>
<dbReference type="Pfam" id="PF00378">
    <property type="entry name" value="ECH_1"/>
    <property type="match status" value="1"/>
</dbReference>
<evidence type="ECO:0000313" key="4">
    <source>
        <dbReference type="Proteomes" id="UP000483820"/>
    </source>
</evidence>
<gene>
    <name evidence="3" type="ORF">GCK72_018734</name>
</gene>
<dbReference type="CDD" id="cd06558">
    <property type="entry name" value="crotonase-like"/>
    <property type="match status" value="1"/>
</dbReference>
<dbReference type="RefSeq" id="XP_003110350.2">
    <property type="nucleotide sequence ID" value="XM_003110302.2"/>
</dbReference>
<dbReference type="Gene3D" id="1.10.287.2460">
    <property type="match status" value="1"/>
</dbReference>
<dbReference type="InterPro" id="IPR029045">
    <property type="entry name" value="ClpP/crotonase-like_dom_sf"/>
</dbReference>
<dbReference type="NCBIfam" id="NF006108">
    <property type="entry name" value="PRK08259.1"/>
    <property type="match status" value="1"/>
</dbReference>